<dbReference type="AlphaFoldDB" id="B8BUR0"/>
<organism evidence="5 6">
    <name type="scientific">Thalassiosira pseudonana</name>
    <name type="common">Marine diatom</name>
    <name type="synonym">Cyclotella nana</name>
    <dbReference type="NCBI Taxonomy" id="35128"/>
    <lineage>
        <taxon>Eukaryota</taxon>
        <taxon>Sar</taxon>
        <taxon>Stramenopiles</taxon>
        <taxon>Ochrophyta</taxon>
        <taxon>Bacillariophyta</taxon>
        <taxon>Coscinodiscophyceae</taxon>
        <taxon>Thalassiosirophycidae</taxon>
        <taxon>Thalassiosirales</taxon>
        <taxon>Thalassiosiraceae</taxon>
        <taxon>Thalassiosira</taxon>
    </lineage>
</organism>
<feature type="compositionally biased region" description="Low complexity" evidence="2">
    <location>
        <begin position="723"/>
        <end position="739"/>
    </location>
</feature>
<keyword evidence="3" id="KW-0732">Signal</keyword>
<feature type="active site" evidence="1">
    <location>
        <position position="414"/>
    </location>
</feature>
<dbReference type="KEGG" id="tps:THAPSDRAFT_21336"/>
<feature type="region of interest" description="Disordered" evidence="2">
    <location>
        <begin position="712"/>
        <end position="995"/>
    </location>
</feature>
<dbReference type="PANTHER" id="PTHR33683">
    <property type="entry name" value="1, PUTATIVE-RELATED"/>
    <property type="match status" value="1"/>
</dbReference>
<dbReference type="Proteomes" id="UP000001449">
    <property type="component" value="Chromosome 2"/>
</dbReference>
<keyword evidence="1" id="KW-0479">Metal-binding</keyword>
<feature type="compositionally biased region" description="Low complexity" evidence="2">
    <location>
        <begin position="985"/>
        <end position="995"/>
    </location>
</feature>
<dbReference type="InterPro" id="IPR024079">
    <property type="entry name" value="MetalloPept_cat_dom_sf"/>
</dbReference>
<feature type="compositionally biased region" description="Polar residues" evidence="2">
    <location>
        <begin position="898"/>
        <end position="939"/>
    </location>
</feature>
<dbReference type="SUPFAM" id="SSF55486">
    <property type="entry name" value="Metalloproteases ('zincins'), catalytic domain"/>
    <property type="match status" value="1"/>
</dbReference>
<evidence type="ECO:0000313" key="6">
    <source>
        <dbReference type="Proteomes" id="UP000001449"/>
    </source>
</evidence>
<feature type="region of interest" description="Disordered" evidence="2">
    <location>
        <begin position="199"/>
        <end position="224"/>
    </location>
</feature>
<reference evidence="5 6" key="1">
    <citation type="journal article" date="2004" name="Science">
        <title>The genome of the diatom Thalassiosira pseudonana: ecology, evolution, and metabolism.</title>
        <authorList>
            <person name="Armbrust E.V."/>
            <person name="Berges J.A."/>
            <person name="Bowler C."/>
            <person name="Green B.R."/>
            <person name="Martinez D."/>
            <person name="Putnam N.H."/>
            <person name="Zhou S."/>
            <person name="Allen A.E."/>
            <person name="Apt K.E."/>
            <person name="Bechner M."/>
            <person name="Brzezinski M.A."/>
            <person name="Chaal B.K."/>
            <person name="Chiovitti A."/>
            <person name="Davis A.K."/>
            <person name="Demarest M.S."/>
            <person name="Detter J.C."/>
            <person name="Glavina T."/>
            <person name="Goodstein D."/>
            <person name="Hadi M.Z."/>
            <person name="Hellsten U."/>
            <person name="Hildebrand M."/>
            <person name="Jenkins B.D."/>
            <person name="Jurka J."/>
            <person name="Kapitonov V.V."/>
            <person name="Kroger N."/>
            <person name="Lau W.W."/>
            <person name="Lane T.W."/>
            <person name="Larimer F.W."/>
            <person name="Lippmeier J.C."/>
            <person name="Lucas S."/>
            <person name="Medina M."/>
            <person name="Montsant A."/>
            <person name="Obornik M."/>
            <person name="Parker M.S."/>
            <person name="Palenik B."/>
            <person name="Pazour G.J."/>
            <person name="Richardson P.M."/>
            <person name="Rynearson T.A."/>
            <person name="Saito M.A."/>
            <person name="Schwartz D.C."/>
            <person name="Thamatrakoln K."/>
            <person name="Valentin K."/>
            <person name="Vardi A."/>
            <person name="Wilkerson F.P."/>
            <person name="Rokhsar D.S."/>
        </authorList>
    </citation>
    <scope>NUCLEOTIDE SEQUENCE [LARGE SCALE GENOMIC DNA]</scope>
    <source>
        <strain evidence="5 6">CCMP1335</strain>
    </source>
</reference>
<evidence type="ECO:0000256" key="1">
    <source>
        <dbReference type="PROSITE-ProRule" id="PRU00276"/>
    </source>
</evidence>
<feature type="domain" description="Peptidase M12B" evidence="4">
    <location>
        <begin position="272"/>
        <end position="462"/>
    </location>
</feature>
<dbReference type="RefSeq" id="XP_002287885.1">
    <property type="nucleotide sequence ID" value="XM_002287849.1"/>
</dbReference>
<dbReference type="InParanoid" id="B8BUR0"/>
<feature type="binding site" evidence="1">
    <location>
        <position position="423"/>
    </location>
    <ligand>
        <name>Zn(2+)</name>
        <dbReference type="ChEBI" id="CHEBI:29105"/>
        <note>catalytic</note>
    </ligand>
</feature>
<proteinExistence type="predicted"/>
<dbReference type="Gene3D" id="3.40.390.10">
    <property type="entry name" value="Collagenase (Catalytic Domain)"/>
    <property type="match status" value="1"/>
</dbReference>
<sequence>MMHKSLHIKFLVLCVLVVLYFPNASTAVPTNRRRLRPSDNIIQYLENERVRGKLRPRFTLVGKIPQGDVGPVEFASDESDYDIDVVVANPSVTRSTTYSVRGGRSQPVRPPTVKYLVSDPNSAIGAGIPFALLAVDESTNKVSGIVQKNNEEMMKVEQTQGGALTFTPEEKFVAEPWYCGVTSDFLRNGGEVYSFKPSTADHRRAEDDNRHAHTHHTQHHEHHQSYSKLLRGGDIITYDFDTIAGELGDIDIIKSRHRKLYATDSFPQLYTYQVDLYIEIDDTVVANNNNSLDQAIAYVDAVITLVSSILQREADTHLHVAHIEVSNIYANAADKESVLELMKTTYGGDEWHWADGNGIDIHHALLGQDFGGGMAFVSSVCRPDSGFGFSSRLRCNIANISAECAWDLYIISHEIGHSLGSKHSHDNTGYDPVVDTCGLDQCSDELPLKGSATIMSYCNQCTGNVDNVATTYGGYWYEDDRNDIANWKNSLLNGTVSFDSKRVPKTMWEFVSSQTGECSNALVDDCCGNGVCEANEAECDEDCGPFTLETPLCSSCTLANGVMFDVTTLSSIVVGGLEFRHSSADVGVYDVTVYTAPGSYVDKISSQEEWSTLAELTVEVTESAFGEYFLASFPEIDLDANASQAFYVASSGLQLALKLDDGDNPYTVDDNMQILNPGRAVSANHFGPGANGYFWNGRITYRLPVPLASPTNSPTIKATSTEPSSSPSVSLAPSDLASPRPSVSLIPTSYDSEQPSSSHTPTSSDSTSPSVSPSSQPSVSSFPTGTVSSQPSASSSELPSSLPTQSNTNTPSLSQEPSQQQTQQPSISSSPTITMTTQPSASSSDQPSSSSEPSTSSPTQSESTAPSSSLSPTATVSSQPSASSSEHPSASSEPTSLPPTQANTASPSLSSIPTPVISEQPSVSIAPTQLDSNTPSLSIKPTPVSSSFPSMTSNPSDNLSQLPSLSSFPTGNPTSSPTEIATTLPSRAPSTSNSPSSMHVWFMRWDLLKCRLDCVGEYPCGGTKEFWNDEYASAEECCNSNLSTSPELVERCLAVHKRAIFS</sequence>
<keyword evidence="1" id="KW-0862">Zinc</keyword>
<dbReference type="PANTHER" id="PTHR33683:SF46">
    <property type="entry name" value="SUSHI DOMAIN-CONTAINING PROTEIN"/>
    <property type="match status" value="1"/>
</dbReference>
<feature type="chain" id="PRO_5002868670" description="Peptidase M12B domain-containing protein" evidence="3">
    <location>
        <begin position="28"/>
        <end position="1062"/>
    </location>
</feature>
<evidence type="ECO:0000259" key="4">
    <source>
        <dbReference type="PROSITE" id="PS50215"/>
    </source>
</evidence>
<dbReference type="InterPro" id="IPR001590">
    <property type="entry name" value="Peptidase_M12B"/>
</dbReference>
<keyword evidence="6" id="KW-1185">Reference proteome</keyword>
<accession>B8BUR0</accession>
<dbReference type="HOGENOM" id="CLU_289122_0_0_1"/>
<dbReference type="GO" id="GO:0006508">
    <property type="term" value="P:proteolysis"/>
    <property type="evidence" value="ECO:0007669"/>
    <property type="project" value="InterPro"/>
</dbReference>
<protein>
    <recommendedName>
        <fullName evidence="4">Peptidase M12B domain-containing protein</fullName>
    </recommendedName>
</protein>
<comment type="caution">
    <text evidence="1">Lacks conserved residue(s) required for the propagation of feature annotation.</text>
</comment>
<dbReference type="GO" id="GO:0046872">
    <property type="term" value="F:metal ion binding"/>
    <property type="evidence" value="ECO:0007669"/>
    <property type="project" value="UniProtKB-KW"/>
</dbReference>
<feature type="compositionally biased region" description="Polar residues" evidence="2">
    <location>
        <begin position="957"/>
        <end position="984"/>
    </location>
</feature>
<name>B8BUR0_THAPS</name>
<keyword evidence="1" id="KW-1015">Disulfide bond</keyword>
<dbReference type="GeneID" id="7443022"/>
<feature type="compositionally biased region" description="Low complexity" evidence="2">
    <location>
        <begin position="941"/>
        <end position="956"/>
    </location>
</feature>
<feature type="compositionally biased region" description="Polar residues" evidence="2">
    <location>
        <begin position="712"/>
        <end position="722"/>
    </location>
</feature>
<evidence type="ECO:0000256" key="2">
    <source>
        <dbReference type="SAM" id="MobiDB-lite"/>
    </source>
</evidence>
<feature type="signal peptide" evidence="3">
    <location>
        <begin position="1"/>
        <end position="27"/>
    </location>
</feature>
<feature type="compositionally biased region" description="Basic and acidic residues" evidence="2">
    <location>
        <begin position="199"/>
        <end position="211"/>
    </location>
</feature>
<dbReference type="EMBL" id="CM000639">
    <property type="protein sequence ID" value="EED95328.1"/>
    <property type="molecule type" value="Genomic_DNA"/>
</dbReference>
<gene>
    <name evidence="5" type="ORF">THAPSDRAFT_21336</name>
</gene>
<feature type="binding site" evidence="1">
    <location>
        <position position="417"/>
    </location>
    <ligand>
        <name>Zn(2+)</name>
        <dbReference type="ChEBI" id="CHEBI:29105"/>
        <note>catalytic</note>
    </ligand>
</feature>
<dbReference type="Pfam" id="PF13582">
    <property type="entry name" value="Reprolysin_3"/>
    <property type="match status" value="1"/>
</dbReference>
<dbReference type="PaxDb" id="35128-Thaps21336"/>
<feature type="disulfide bond" evidence="1">
    <location>
        <begin position="437"/>
        <end position="461"/>
    </location>
</feature>
<reference evidence="5 6" key="2">
    <citation type="journal article" date="2008" name="Nature">
        <title>The Phaeodactylum genome reveals the evolutionary history of diatom genomes.</title>
        <authorList>
            <person name="Bowler C."/>
            <person name="Allen A.E."/>
            <person name="Badger J.H."/>
            <person name="Grimwood J."/>
            <person name="Jabbari K."/>
            <person name="Kuo A."/>
            <person name="Maheswari U."/>
            <person name="Martens C."/>
            <person name="Maumus F."/>
            <person name="Otillar R.P."/>
            <person name="Rayko E."/>
            <person name="Salamov A."/>
            <person name="Vandepoele K."/>
            <person name="Beszteri B."/>
            <person name="Gruber A."/>
            <person name="Heijde M."/>
            <person name="Katinka M."/>
            <person name="Mock T."/>
            <person name="Valentin K."/>
            <person name="Verret F."/>
            <person name="Berges J.A."/>
            <person name="Brownlee C."/>
            <person name="Cadoret J.P."/>
            <person name="Chiovitti A."/>
            <person name="Choi C.J."/>
            <person name="Coesel S."/>
            <person name="De Martino A."/>
            <person name="Detter J.C."/>
            <person name="Durkin C."/>
            <person name="Falciatore A."/>
            <person name="Fournet J."/>
            <person name="Haruta M."/>
            <person name="Huysman M.J."/>
            <person name="Jenkins B.D."/>
            <person name="Jiroutova K."/>
            <person name="Jorgensen R.E."/>
            <person name="Joubert Y."/>
            <person name="Kaplan A."/>
            <person name="Kroger N."/>
            <person name="Kroth P.G."/>
            <person name="La Roche J."/>
            <person name="Lindquist E."/>
            <person name="Lommer M."/>
            <person name="Martin-Jezequel V."/>
            <person name="Lopez P.J."/>
            <person name="Lucas S."/>
            <person name="Mangogna M."/>
            <person name="McGinnis K."/>
            <person name="Medlin L.K."/>
            <person name="Montsant A."/>
            <person name="Oudot-Le Secq M.P."/>
            <person name="Napoli C."/>
            <person name="Obornik M."/>
            <person name="Parker M.S."/>
            <person name="Petit J.L."/>
            <person name="Porcel B.M."/>
            <person name="Poulsen N."/>
            <person name="Robison M."/>
            <person name="Rychlewski L."/>
            <person name="Rynearson T.A."/>
            <person name="Schmutz J."/>
            <person name="Shapiro H."/>
            <person name="Siaut M."/>
            <person name="Stanley M."/>
            <person name="Sussman M.R."/>
            <person name="Taylor A.R."/>
            <person name="Vardi A."/>
            <person name="von Dassow P."/>
            <person name="Vyverman W."/>
            <person name="Willis A."/>
            <person name="Wyrwicz L.S."/>
            <person name="Rokhsar D.S."/>
            <person name="Weissenbach J."/>
            <person name="Armbrust E.V."/>
            <person name="Green B.R."/>
            <person name="Van de Peer Y."/>
            <person name="Grigoriev I.V."/>
        </authorList>
    </citation>
    <scope>NUCLEOTIDE SEQUENCE [LARGE SCALE GENOMIC DNA]</scope>
    <source>
        <strain evidence="5 6">CCMP1335</strain>
    </source>
</reference>
<dbReference type="STRING" id="35128.B8BUR0"/>
<feature type="compositionally biased region" description="Low complexity" evidence="2">
    <location>
        <begin position="752"/>
        <end position="895"/>
    </location>
</feature>
<feature type="compositionally biased region" description="Basic residues" evidence="2">
    <location>
        <begin position="212"/>
        <end position="222"/>
    </location>
</feature>
<dbReference type="PROSITE" id="PS50215">
    <property type="entry name" value="ADAM_MEPRO"/>
    <property type="match status" value="1"/>
</dbReference>
<dbReference type="GO" id="GO:0004222">
    <property type="term" value="F:metalloendopeptidase activity"/>
    <property type="evidence" value="ECO:0007669"/>
    <property type="project" value="InterPro"/>
</dbReference>
<evidence type="ECO:0000256" key="3">
    <source>
        <dbReference type="SAM" id="SignalP"/>
    </source>
</evidence>
<feature type="binding site" evidence="1">
    <location>
        <position position="413"/>
    </location>
    <ligand>
        <name>Zn(2+)</name>
        <dbReference type="ChEBI" id="CHEBI:29105"/>
        <note>catalytic</note>
    </ligand>
</feature>
<evidence type="ECO:0000313" key="5">
    <source>
        <dbReference type="EMBL" id="EED95328.1"/>
    </source>
</evidence>